<dbReference type="GO" id="GO:0032259">
    <property type="term" value="P:methylation"/>
    <property type="evidence" value="ECO:0007669"/>
    <property type="project" value="UniProtKB-KW"/>
</dbReference>
<dbReference type="PANTHER" id="PTHR33841">
    <property type="entry name" value="DNA METHYLTRANSFERASE YEEA-RELATED"/>
    <property type="match status" value="1"/>
</dbReference>
<evidence type="ECO:0000256" key="2">
    <source>
        <dbReference type="ARBA" id="ARBA00022603"/>
    </source>
</evidence>
<dbReference type="GO" id="GO:0003676">
    <property type="term" value="F:nucleic acid binding"/>
    <property type="evidence" value="ECO:0007669"/>
    <property type="project" value="InterPro"/>
</dbReference>
<evidence type="ECO:0000256" key="4">
    <source>
        <dbReference type="ARBA" id="ARBA00022691"/>
    </source>
</evidence>
<dbReference type="KEGG" id="tko:TK1158"/>
<keyword evidence="4" id="KW-0949">S-adenosyl-L-methionine</keyword>
<evidence type="ECO:0000256" key="1">
    <source>
        <dbReference type="ARBA" id="ARBA00011900"/>
    </source>
</evidence>
<name>Q5JE97_THEKO</name>
<dbReference type="PATRIC" id="fig|69014.16.peg.1134"/>
<keyword evidence="8" id="KW-0255">Endonuclease</keyword>
<dbReference type="REBASE" id="10787">
    <property type="entry name" value="TkoII"/>
</dbReference>
<evidence type="ECO:0000256" key="3">
    <source>
        <dbReference type="ARBA" id="ARBA00022679"/>
    </source>
</evidence>
<evidence type="ECO:0000313" key="8">
    <source>
        <dbReference type="EMBL" id="BAD85347.1"/>
    </source>
</evidence>
<feature type="domain" description="Type II methyltransferase M.TaqI-like" evidence="7">
    <location>
        <begin position="433"/>
        <end position="673"/>
    </location>
</feature>
<keyword evidence="8" id="KW-0540">Nuclease</keyword>
<evidence type="ECO:0000256" key="6">
    <source>
        <dbReference type="SAM" id="Coils"/>
    </source>
</evidence>
<proteinExistence type="predicted"/>
<dbReference type="PANTHER" id="PTHR33841:SF4">
    <property type="entry name" value="RESTRICTION MODIFICATION SYSTEM DNA SPECIFICITY DOMAIN"/>
    <property type="match status" value="1"/>
</dbReference>
<sequence length="1125" mass="128690">MLLENLEQVYERIKLAAKQASNEEELRHNVSKVLDEIAREFGVSGRLEKSTQLLESKKVFRGRIDALYGGVIIEYKSPGKLKEKQAFNSALDQVINYIKSEAKSEEFYPYYLGVLFDGSTIAFVRYWGGSFKVNGPLPFTFEAFEHLVDALRGLTRKPLDAEMLLRDFGPKSRITEEVLRAFYSALESPKSDRTEMLFEDWRRIFSQVCSYTPEKLKKLAEFYGFKEADPERLTFALHTYYTLLMKLIVSEIVSVLSEGLTGSVLARLNESYLSDVESFRFVLTELEDGGLFRQLGIRNFLEADYFAWYLEEWSGEVARAVYEITKALMDYEPATVEQTPERVEDLFKRLYQNLVPREIRHSLGEYFTPDWLAELTLDEAGYDGNPEKRVLDPACGSGTFLVLAIKRAKEWGLRHWGTSADAQLRLLESITSNIVGIDLNPLAVLAARGNYLIALGKLIRYRVDDITIPVYLADSITVSTKTSARGGKRIALKTVAGEFEVPKEVIDSKLMDKVFQAIEDGLRRNMKKGQFIVYLHMKLGGKRLSDDTIDAISVLYEKLWKLEQEGKDRIWTRVLRNAFAPLTIGNFDFVIGNPPWINWESLPENYRELTKPLWEYYGLEKGSGKGMGRVKRDMSMLFVARTFDRYLKPGGRLAFLVPFTLFKTQAGAGFRRFLTYGRRREPRIPVKLLKVHDLVTLYPFEGATTRTGLLVIEKTEKTEFPVPLIVWNWPDTRGADVEATLEEVKEKAAIHQLVFMPIEEGKPESPWMMTTVKAYEGLKKALGSSEYRAYAGVFTGLDGAYWVEIIREVAPGRVLIQNVGKTMKKSIKRVQKVVETDLIFPVLRGKNAKKWYCNPEGWILLPIDKNGDIIPPSELKLKYPLTYDFFTALLDELISRNAEPFKTKLRIYKEKPIEIAERSGMPFYAVLNSQVSIAPYKVGWKHISGAISGKAQLDVFVIPTLQDKPMIPTHGIMHIPTSSEDEAHYIASILNSTIARFIVASYGLEVHITTDVPKRIYIPTFDPSNQLHLELAELSKKAHEIAKEKYELLDRIKSLKKSLKGTRGEERKRIKDEIRELEEELAEVEKKLGEVEKEIDEKVAELYGITWEELEEIERLYTVLMNAEP</sequence>
<dbReference type="EMBL" id="AP006878">
    <property type="protein sequence ID" value="BAD85347.1"/>
    <property type="molecule type" value="Genomic_DNA"/>
</dbReference>
<dbReference type="HOGENOM" id="CLU_009149_0_0_2"/>
<dbReference type="InParanoid" id="Q5JE97"/>
<dbReference type="PRINTS" id="PR00507">
    <property type="entry name" value="N12N6MTFRASE"/>
</dbReference>
<dbReference type="SUPFAM" id="SSF53335">
    <property type="entry name" value="S-adenosyl-L-methionine-dependent methyltransferases"/>
    <property type="match status" value="1"/>
</dbReference>
<dbReference type="Proteomes" id="UP000000536">
    <property type="component" value="Chromosome"/>
</dbReference>
<dbReference type="EC" id="2.1.1.72" evidence="1"/>
<organism evidence="8 9">
    <name type="scientific">Thermococcus kodakarensis (strain ATCC BAA-918 / JCM 12380 / KOD1)</name>
    <name type="common">Pyrococcus kodakaraensis (strain KOD1)</name>
    <dbReference type="NCBI Taxonomy" id="69014"/>
    <lineage>
        <taxon>Archaea</taxon>
        <taxon>Methanobacteriati</taxon>
        <taxon>Methanobacteriota</taxon>
        <taxon>Thermococci</taxon>
        <taxon>Thermococcales</taxon>
        <taxon>Thermococcaceae</taxon>
        <taxon>Thermococcus</taxon>
    </lineage>
</organism>
<keyword evidence="6" id="KW-0175">Coiled coil</keyword>
<dbReference type="AlphaFoldDB" id="Q5JE97"/>
<comment type="catalytic activity">
    <reaction evidence="5">
        <text>a 2'-deoxyadenosine in DNA + S-adenosyl-L-methionine = an N(6)-methyl-2'-deoxyadenosine in DNA + S-adenosyl-L-homocysteine + H(+)</text>
        <dbReference type="Rhea" id="RHEA:15197"/>
        <dbReference type="Rhea" id="RHEA-COMP:12418"/>
        <dbReference type="Rhea" id="RHEA-COMP:12419"/>
        <dbReference type="ChEBI" id="CHEBI:15378"/>
        <dbReference type="ChEBI" id="CHEBI:57856"/>
        <dbReference type="ChEBI" id="CHEBI:59789"/>
        <dbReference type="ChEBI" id="CHEBI:90615"/>
        <dbReference type="ChEBI" id="CHEBI:90616"/>
        <dbReference type="EC" id="2.1.1.72"/>
    </reaction>
</comment>
<dbReference type="InterPro" id="IPR002052">
    <property type="entry name" value="DNA_methylase_N6_adenine_CS"/>
</dbReference>
<accession>Q5JE97</accession>
<dbReference type="InterPro" id="IPR050953">
    <property type="entry name" value="N4_N6_ade-DNA_methylase"/>
</dbReference>
<gene>
    <name evidence="8" type="ordered locus">TK1158</name>
</gene>
<evidence type="ECO:0000256" key="5">
    <source>
        <dbReference type="ARBA" id="ARBA00047942"/>
    </source>
</evidence>
<feature type="coiled-coil region" evidence="6">
    <location>
        <begin position="1060"/>
        <end position="1101"/>
    </location>
</feature>
<keyword evidence="2" id="KW-0489">Methyltransferase</keyword>
<protein>
    <recommendedName>
        <fullName evidence="1">site-specific DNA-methyltransferase (adenine-specific)</fullName>
        <ecNumber evidence="1">2.1.1.72</ecNumber>
    </recommendedName>
</protein>
<dbReference type="EnsemblBacteria" id="BAD85347">
    <property type="protein sequence ID" value="BAD85347"/>
    <property type="gene ID" value="TK1158"/>
</dbReference>
<dbReference type="STRING" id="69014.TK1158"/>
<keyword evidence="9" id="KW-1185">Reference proteome</keyword>
<dbReference type="PROSITE" id="PS00092">
    <property type="entry name" value="N6_MTASE"/>
    <property type="match status" value="1"/>
</dbReference>
<dbReference type="InterPro" id="IPR011639">
    <property type="entry name" value="MethylTrfase_TaqI-like_dom"/>
</dbReference>
<dbReference type="InterPro" id="IPR029063">
    <property type="entry name" value="SAM-dependent_MTases_sf"/>
</dbReference>
<evidence type="ECO:0000313" key="9">
    <source>
        <dbReference type="Proteomes" id="UP000000536"/>
    </source>
</evidence>
<dbReference type="GO" id="GO:0009007">
    <property type="term" value="F:site-specific DNA-methyltransferase (adenine-specific) activity"/>
    <property type="evidence" value="ECO:0007669"/>
    <property type="project" value="UniProtKB-EC"/>
</dbReference>
<dbReference type="eggNOG" id="arCOG03521">
    <property type="taxonomic scope" value="Archaea"/>
</dbReference>
<evidence type="ECO:0000259" key="7">
    <source>
        <dbReference type="Pfam" id="PF07669"/>
    </source>
</evidence>
<keyword evidence="3" id="KW-0808">Transferase</keyword>
<dbReference type="GO" id="GO:0004519">
    <property type="term" value="F:endonuclease activity"/>
    <property type="evidence" value="ECO:0007669"/>
    <property type="project" value="UniProtKB-KW"/>
</dbReference>
<dbReference type="GO" id="GO:0006304">
    <property type="term" value="P:DNA modification"/>
    <property type="evidence" value="ECO:0007669"/>
    <property type="project" value="InterPro"/>
</dbReference>
<keyword evidence="8" id="KW-0378">Hydrolase</keyword>
<dbReference type="Gene3D" id="3.40.50.150">
    <property type="entry name" value="Vaccinia Virus protein VP39"/>
    <property type="match status" value="1"/>
</dbReference>
<dbReference type="Pfam" id="PF07669">
    <property type="entry name" value="Eco57I"/>
    <property type="match status" value="1"/>
</dbReference>
<reference evidence="8 9" key="1">
    <citation type="journal article" date="2005" name="Genome Res.">
        <title>Complete genome sequence of the hyperthermophilic archaeon Thermococcus kodakaraensis KOD1 and comparison with Pyrococcus genomes.</title>
        <authorList>
            <person name="Fukui T."/>
            <person name="Atomi H."/>
            <person name="Kanai T."/>
            <person name="Matsumi R."/>
            <person name="Fujiwara S."/>
            <person name="Imanaka T."/>
        </authorList>
    </citation>
    <scope>NUCLEOTIDE SEQUENCE [LARGE SCALE GENOMIC DNA]</scope>
    <source>
        <strain evidence="9">ATCC BAA-918 / JCM 12380 / KOD1</strain>
    </source>
</reference>